<evidence type="ECO:0000256" key="1">
    <source>
        <dbReference type="PROSITE-ProRule" id="PRU00169"/>
    </source>
</evidence>
<protein>
    <recommendedName>
        <fullName evidence="2">Response regulatory domain-containing protein</fullName>
    </recommendedName>
</protein>
<dbReference type="SUPFAM" id="SSF52172">
    <property type="entry name" value="CheY-like"/>
    <property type="match status" value="1"/>
</dbReference>
<name>A0A0G3BGV6_9BURK</name>
<dbReference type="AlphaFoldDB" id="A0A0G3BGV6"/>
<dbReference type="GO" id="GO:0000160">
    <property type="term" value="P:phosphorelay signal transduction system"/>
    <property type="evidence" value="ECO:0007669"/>
    <property type="project" value="InterPro"/>
</dbReference>
<keyword evidence="4" id="KW-1185">Reference proteome</keyword>
<dbReference type="KEGG" id="pbh:AAW51_1988"/>
<dbReference type="EMBL" id="CP011371">
    <property type="protein sequence ID" value="AKJ28679.1"/>
    <property type="molecule type" value="Genomic_DNA"/>
</dbReference>
<sequence length="175" mass="19206">MPGPALGTKMPPVKFRTFVTLEASHAGPAGGVAAPLVRRGPRALLVACETSDALYLRSRLSLYRIGVHEAWTATQAVEHCAEHSVHVAFVDAEVVGAPLLALCRQLRRKHPCRPTPRLVLLASTEQRRAFGLRSLLAGASWLMKPLHPRDLDQQIIRHVGLDHLAPEERPTSLFI</sequence>
<reference evidence="3 4" key="1">
    <citation type="submission" date="2015-05" db="EMBL/GenBank/DDBJ databases">
        <authorList>
            <person name="Tang B."/>
            <person name="Yu Y."/>
        </authorList>
    </citation>
    <scope>NUCLEOTIDE SEQUENCE [LARGE SCALE GENOMIC DNA]</scope>
    <source>
        <strain evidence="3 4">DSM 7029</strain>
    </source>
</reference>
<feature type="modified residue" description="4-aspartylphosphate" evidence="1">
    <location>
        <position position="91"/>
    </location>
</feature>
<feature type="domain" description="Response regulatory" evidence="2">
    <location>
        <begin position="42"/>
        <end position="159"/>
    </location>
</feature>
<keyword evidence="1" id="KW-0597">Phosphoprotein</keyword>
<organism evidence="3 4">
    <name type="scientific">Caldimonas brevitalea</name>
    <dbReference type="NCBI Taxonomy" id="413882"/>
    <lineage>
        <taxon>Bacteria</taxon>
        <taxon>Pseudomonadati</taxon>
        <taxon>Pseudomonadota</taxon>
        <taxon>Betaproteobacteria</taxon>
        <taxon>Burkholderiales</taxon>
        <taxon>Sphaerotilaceae</taxon>
        <taxon>Caldimonas</taxon>
    </lineage>
</organism>
<accession>A0A0G3BGV6</accession>
<dbReference type="Proteomes" id="UP000035352">
    <property type="component" value="Chromosome"/>
</dbReference>
<dbReference type="InterPro" id="IPR001789">
    <property type="entry name" value="Sig_transdc_resp-reg_receiver"/>
</dbReference>
<dbReference type="Gene3D" id="3.40.50.2300">
    <property type="match status" value="1"/>
</dbReference>
<proteinExistence type="predicted"/>
<evidence type="ECO:0000313" key="4">
    <source>
        <dbReference type="Proteomes" id="UP000035352"/>
    </source>
</evidence>
<evidence type="ECO:0000313" key="3">
    <source>
        <dbReference type="EMBL" id="AKJ28679.1"/>
    </source>
</evidence>
<gene>
    <name evidence="3" type="ORF">AAW51_1988</name>
</gene>
<dbReference type="InterPro" id="IPR011006">
    <property type="entry name" value="CheY-like_superfamily"/>
</dbReference>
<evidence type="ECO:0000259" key="2">
    <source>
        <dbReference type="PROSITE" id="PS50110"/>
    </source>
</evidence>
<dbReference type="PROSITE" id="PS50110">
    <property type="entry name" value="RESPONSE_REGULATORY"/>
    <property type="match status" value="1"/>
</dbReference>